<dbReference type="PANTHER" id="PTHR33392:SF6">
    <property type="entry name" value="POLYISOPRENYL-TEICHOIC ACID--PEPTIDOGLYCAN TEICHOIC ACID TRANSFERASE TAGU"/>
    <property type="match status" value="1"/>
</dbReference>
<keyword evidence="6" id="KW-1185">Reference proteome</keyword>
<dbReference type="AlphaFoldDB" id="A0A919G9V3"/>
<feature type="domain" description="Cell envelope-related transcriptional attenuator" evidence="4">
    <location>
        <begin position="123"/>
        <end position="275"/>
    </location>
</feature>
<proteinExistence type="inferred from homology"/>
<feature type="compositionally biased region" description="Basic and acidic residues" evidence="2">
    <location>
        <begin position="1"/>
        <end position="10"/>
    </location>
</feature>
<keyword evidence="3" id="KW-0472">Membrane</keyword>
<evidence type="ECO:0000313" key="5">
    <source>
        <dbReference type="EMBL" id="GHH80223.1"/>
    </source>
</evidence>
<evidence type="ECO:0000256" key="1">
    <source>
        <dbReference type="ARBA" id="ARBA00006068"/>
    </source>
</evidence>
<name>A0A919G9V3_9ACTN</name>
<evidence type="ECO:0000313" key="6">
    <source>
        <dbReference type="Proteomes" id="UP000603708"/>
    </source>
</evidence>
<protein>
    <submittedName>
        <fullName evidence="5">Transcriptional regulator</fullName>
    </submittedName>
</protein>
<organism evidence="5 6">
    <name type="scientific">Streptomyces sulfonofaciens</name>
    <dbReference type="NCBI Taxonomy" id="68272"/>
    <lineage>
        <taxon>Bacteria</taxon>
        <taxon>Bacillati</taxon>
        <taxon>Actinomycetota</taxon>
        <taxon>Actinomycetes</taxon>
        <taxon>Kitasatosporales</taxon>
        <taxon>Streptomycetaceae</taxon>
        <taxon>Streptomyces</taxon>
    </lineage>
</organism>
<dbReference type="InterPro" id="IPR050922">
    <property type="entry name" value="LytR/CpsA/Psr_CW_biosynth"/>
</dbReference>
<dbReference type="EMBL" id="BNCD01000009">
    <property type="protein sequence ID" value="GHH80223.1"/>
    <property type="molecule type" value="Genomic_DNA"/>
</dbReference>
<dbReference type="Pfam" id="PF03816">
    <property type="entry name" value="LytR_cpsA_psr"/>
    <property type="match status" value="1"/>
</dbReference>
<reference evidence="5" key="2">
    <citation type="submission" date="2020-09" db="EMBL/GenBank/DDBJ databases">
        <authorList>
            <person name="Sun Q."/>
            <person name="Ohkuma M."/>
        </authorList>
    </citation>
    <scope>NUCLEOTIDE SEQUENCE</scope>
    <source>
        <strain evidence="5">JCM 5069</strain>
    </source>
</reference>
<reference evidence="5" key="1">
    <citation type="journal article" date="2014" name="Int. J. Syst. Evol. Microbiol.">
        <title>Complete genome sequence of Corynebacterium casei LMG S-19264T (=DSM 44701T), isolated from a smear-ripened cheese.</title>
        <authorList>
            <consortium name="US DOE Joint Genome Institute (JGI-PGF)"/>
            <person name="Walter F."/>
            <person name="Albersmeier A."/>
            <person name="Kalinowski J."/>
            <person name="Ruckert C."/>
        </authorList>
    </citation>
    <scope>NUCLEOTIDE SEQUENCE</scope>
    <source>
        <strain evidence="5">JCM 5069</strain>
    </source>
</reference>
<comment type="caution">
    <text evidence="5">The sequence shown here is derived from an EMBL/GenBank/DDBJ whole genome shotgun (WGS) entry which is preliminary data.</text>
</comment>
<evidence type="ECO:0000259" key="4">
    <source>
        <dbReference type="Pfam" id="PF03816"/>
    </source>
</evidence>
<dbReference type="RefSeq" id="WP_189932984.1">
    <property type="nucleotide sequence ID" value="NZ_BNCD01000009.1"/>
</dbReference>
<feature type="region of interest" description="Disordered" evidence="2">
    <location>
        <begin position="1"/>
        <end position="44"/>
    </location>
</feature>
<dbReference type="PANTHER" id="PTHR33392">
    <property type="entry name" value="POLYISOPRENYL-TEICHOIC ACID--PEPTIDOGLYCAN TEICHOIC ACID TRANSFERASE TAGU"/>
    <property type="match status" value="1"/>
</dbReference>
<dbReference type="Gene3D" id="3.40.630.190">
    <property type="entry name" value="LCP protein"/>
    <property type="match status" value="1"/>
</dbReference>
<dbReference type="Proteomes" id="UP000603708">
    <property type="component" value="Unassembled WGS sequence"/>
</dbReference>
<evidence type="ECO:0000256" key="2">
    <source>
        <dbReference type="SAM" id="MobiDB-lite"/>
    </source>
</evidence>
<feature type="transmembrane region" description="Helical" evidence="3">
    <location>
        <begin position="48"/>
        <end position="70"/>
    </location>
</feature>
<gene>
    <name evidence="5" type="ORF">GCM10018793_34910</name>
</gene>
<accession>A0A919G9V3</accession>
<dbReference type="InterPro" id="IPR004474">
    <property type="entry name" value="LytR_CpsA_psr"/>
</dbReference>
<keyword evidence="3" id="KW-0812">Transmembrane</keyword>
<comment type="similarity">
    <text evidence="1">Belongs to the LytR/CpsA/Psr (LCP) family.</text>
</comment>
<dbReference type="NCBIfam" id="TIGR00350">
    <property type="entry name" value="lytR_cpsA_psr"/>
    <property type="match status" value="1"/>
</dbReference>
<evidence type="ECO:0000256" key="3">
    <source>
        <dbReference type="SAM" id="Phobius"/>
    </source>
</evidence>
<keyword evidence="3" id="KW-1133">Transmembrane helix</keyword>
<sequence length="367" mass="39447">MHEVPMRDRQGGWSGSDPADGPVAAPHQVAGRPRGRPPRTPASRGRRIARALVLVLVLLVTASVASYVWAGTQLNRTVDLGKVPDRPPRGKGTNYLIVGSDSRQGLTGRAKRELHTGSADGGRTDSMILLHTGAHGTTTVSLPRDSWLTVPAHVRPETGEHVPAAKDKLNASYALGGPDLLVRTVEYNTGLHIDHYAEIGFSGFVDVVNAVGGVRMCLDRDIRDKNSGLALTKGCHVLDGRTALAFVRQRHQEARGDLGRTMNQQKFLSALAHRAAAPGVALDPFKAYPTVRSGLHTLVVDKDTTPWTLAALFRAMRNEAAGGGRRLDVPVSDLGLSTPKGSAVQWNAARAKRLFEDLREDRTVHAG</sequence>